<dbReference type="GO" id="GO:0007166">
    <property type="term" value="P:cell surface receptor signaling pathway"/>
    <property type="evidence" value="ECO:0007669"/>
    <property type="project" value="TreeGrafter"/>
</dbReference>
<name>A0A3Q3BNX1_KRYMA</name>
<feature type="region of interest" description="Disordered" evidence="3">
    <location>
        <begin position="197"/>
        <end position="290"/>
    </location>
</feature>
<dbReference type="GO" id="GO:0009897">
    <property type="term" value="C:external side of plasma membrane"/>
    <property type="evidence" value="ECO:0007669"/>
    <property type="project" value="TreeGrafter"/>
</dbReference>
<dbReference type="Proteomes" id="UP000264800">
    <property type="component" value="Unplaced"/>
</dbReference>
<keyword evidence="1" id="KW-0732">Signal</keyword>
<dbReference type="InterPro" id="IPR036179">
    <property type="entry name" value="Ig-like_dom_sf"/>
</dbReference>
<dbReference type="Pfam" id="PF13895">
    <property type="entry name" value="Ig_2"/>
    <property type="match status" value="1"/>
</dbReference>
<evidence type="ECO:0000259" key="4">
    <source>
        <dbReference type="PROSITE" id="PS50835"/>
    </source>
</evidence>
<keyword evidence="2" id="KW-1015">Disulfide bond</keyword>
<feature type="compositionally biased region" description="Polar residues" evidence="3">
    <location>
        <begin position="231"/>
        <end position="247"/>
    </location>
</feature>
<dbReference type="AlphaFoldDB" id="A0A3Q3BNX1"/>
<accession>A0A3Q3BNX1</accession>
<organism evidence="5 6">
    <name type="scientific">Kryptolebias marmoratus</name>
    <name type="common">Mangrove killifish</name>
    <name type="synonym">Rivulus marmoratus</name>
    <dbReference type="NCBI Taxonomy" id="37003"/>
    <lineage>
        <taxon>Eukaryota</taxon>
        <taxon>Metazoa</taxon>
        <taxon>Chordata</taxon>
        <taxon>Craniata</taxon>
        <taxon>Vertebrata</taxon>
        <taxon>Euteleostomi</taxon>
        <taxon>Actinopterygii</taxon>
        <taxon>Neopterygii</taxon>
        <taxon>Teleostei</taxon>
        <taxon>Neoteleostei</taxon>
        <taxon>Acanthomorphata</taxon>
        <taxon>Ovalentaria</taxon>
        <taxon>Atherinomorphae</taxon>
        <taxon>Cyprinodontiformes</taxon>
        <taxon>Rivulidae</taxon>
        <taxon>Kryptolebias</taxon>
    </lineage>
</organism>
<dbReference type="InterPro" id="IPR003599">
    <property type="entry name" value="Ig_sub"/>
</dbReference>
<dbReference type="Ensembl" id="ENSKMAT00000027965.1">
    <property type="protein sequence ID" value="ENSKMAP00000027619.1"/>
    <property type="gene ID" value="ENSKMAG00000020487.1"/>
</dbReference>
<reference evidence="5" key="2">
    <citation type="submission" date="2025-09" db="UniProtKB">
        <authorList>
            <consortium name="Ensembl"/>
        </authorList>
    </citation>
    <scope>IDENTIFICATION</scope>
</reference>
<dbReference type="GO" id="GO:0004888">
    <property type="term" value="F:transmembrane signaling receptor activity"/>
    <property type="evidence" value="ECO:0007669"/>
    <property type="project" value="TreeGrafter"/>
</dbReference>
<dbReference type="GO" id="GO:0006955">
    <property type="term" value="P:immune response"/>
    <property type="evidence" value="ECO:0007669"/>
    <property type="project" value="TreeGrafter"/>
</dbReference>
<keyword evidence="6" id="KW-1185">Reference proteome</keyword>
<reference evidence="5" key="1">
    <citation type="submission" date="2025-08" db="UniProtKB">
        <authorList>
            <consortium name="Ensembl"/>
        </authorList>
    </citation>
    <scope>IDENTIFICATION</scope>
</reference>
<feature type="compositionally biased region" description="Polar residues" evidence="3">
    <location>
        <begin position="267"/>
        <end position="276"/>
    </location>
</feature>
<evidence type="ECO:0000256" key="2">
    <source>
        <dbReference type="ARBA" id="ARBA00023157"/>
    </source>
</evidence>
<evidence type="ECO:0000313" key="5">
    <source>
        <dbReference type="Ensembl" id="ENSKMAP00000027619.1"/>
    </source>
</evidence>
<dbReference type="Gene3D" id="2.60.40.10">
    <property type="entry name" value="Immunoglobulins"/>
    <property type="match status" value="1"/>
</dbReference>
<dbReference type="PROSITE" id="PS50835">
    <property type="entry name" value="IG_LIKE"/>
    <property type="match status" value="1"/>
</dbReference>
<dbReference type="GeneTree" id="ENSGT01050000244808"/>
<proteinExistence type="predicted"/>
<evidence type="ECO:0000256" key="1">
    <source>
        <dbReference type="ARBA" id="ARBA00022729"/>
    </source>
</evidence>
<dbReference type="SUPFAM" id="SSF48726">
    <property type="entry name" value="Immunoglobulin"/>
    <property type="match status" value="1"/>
</dbReference>
<protein>
    <recommendedName>
        <fullName evidence="4">Ig-like domain-containing protein</fullName>
    </recommendedName>
</protein>
<evidence type="ECO:0000256" key="3">
    <source>
        <dbReference type="SAM" id="MobiDB-lite"/>
    </source>
</evidence>
<dbReference type="PANTHER" id="PTHR11481:SF64">
    <property type="entry name" value="FC RECEPTOR-LIKE PROTEIN 4"/>
    <property type="match status" value="1"/>
</dbReference>
<dbReference type="PANTHER" id="PTHR11481">
    <property type="entry name" value="IMMUNOGLOBULIN FC RECEPTOR"/>
    <property type="match status" value="1"/>
</dbReference>
<evidence type="ECO:0000313" key="6">
    <source>
        <dbReference type="Proteomes" id="UP000264800"/>
    </source>
</evidence>
<dbReference type="InterPro" id="IPR050488">
    <property type="entry name" value="Ig_Fc_receptor"/>
</dbReference>
<sequence length="290" mass="32284">MGNLKTKPSLPVEVVVDGGWAILQAPQHPVLVGETMTLQCHLRGNFPVHETILYRNGVEVMRQNGYNSHFRLTEATVEDDGLYSCRASWDMRQQTHSVISVDTPVHVVEVLSEPVLEIDADAKMGPDKMKLICHVKYHARAPAPPINFYFYKNNKLMGPAVSANHNVFRRAPGWYSCRAKVPQLDLVQWSEARSFGDVPGTQMPPPRPHVRSFKPLASSKSPPGHRLTPAAQLTRSQRLAATPSVSERSLHRAFGAPSRFELPKPSSPSTDQFSNQSPPPRPFIVSQDDD</sequence>
<feature type="domain" description="Ig-like" evidence="4">
    <location>
        <begin position="8"/>
        <end position="100"/>
    </location>
</feature>
<dbReference type="InterPro" id="IPR007110">
    <property type="entry name" value="Ig-like_dom"/>
</dbReference>
<dbReference type="InterPro" id="IPR013783">
    <property type="entry name" value="Ig-like_fold"/>
</dbReference>
<dbReference type="SMART" id="SM00409">
    <property type="entry name" value="IG"/>
    <property type="match status" value="1"/>
</dbReference>